<evidence type="ECO:0000313" key="3">
    <source>
        <dbReference type="Proteomes" id="UP001347796"/>
    </source>
</evidence>
<dbReference type="EMBL" id="JAZGQO010000001">
    <property type="protein sequence ID" value="KAK6195797.1"/>
    <property type="molecule type" value="Genomic_DNA"/>
</dbReference>
<dbReference type="InterPro" id="IPR052925">
    <property type="entry name" value="Phage_Integrase-like_Recomb"/>
</dbReference>
<dbReference type="AlphaFoldDB" id="A0AAN8KM09"/>
<dbReference type="InterPro" id="IPR013762">
    <property type="entry name" value="Integrase-like_cat_sf"/>
</dbReference>
<reference evidence="2 3" key="1">
    <citation type="submission" date="2024-01" db="EMBL/GenBank/DDBJ databases">
        <title>The genome of the rayed Mediterranean limpet Patella caerulea (Linnaeus, 1758).</title>
        <authorList>
            <person name="Anh-Thu Weber A."/>
            <person name="Halstead-Nussloch G."/>
        </authorList>
    </citation>
    <scope>NUCLEOTIDE SEQUENCE [LARGE SCALE GENOMIC DNA]</scope>
    <source>
        <strain evidence="2">AATW-2023a</strain>
        <tissue evidence="2">Whole specimen</tissue>
    </source>
</reference>
<dbReference type="GO" id="GO:0003677">
    <property type="term" value="F:DNA binding"/>
    <property type="evidence" value="ECO:0007669"/>
    <property type="project" value="InterPro"/>
</dbReference>
<accession>A0AAN8KM09</accession>
<comment type="caution">
    <text evidence="2">The sequence shown here is derived from an EMBL/GenBank/DDBJ whole genome shotgun (WGS) entry which is preliminary data.</text>
</comment>
<organism evidence="2 3">
    <name type="scientific">Patella caerulea</name>
    <name type="common">Rayed Mediterranean limpet</name>
    <dbReference type="NCBI Taxonomy" id="87958"/>
    <lineage>
        <taxon>Eukaryota</taxon>
        <taxon>Metazoa</taxon>
        <taxon>Spiralia</taxon>
        <taxon>Lophotrochozoa</taxon>
        <taxon>Mollusca</taxon>
        <taxon>Gastropoda</taxon>
        <taxon>Patellogastropoda</taxon>
        <taxon>Patelloidea</taxon>
        <taxon>Patellidae</taxon>
        <taxon>Patella</taxon>
    </lineage>
</organism>
<dbReference type="GO" id="GO:0006310">
    <property type="term" value="P:DNA recombination"/>
    <property type="evidence" value="ECO:0007669"/>
    <property type="project" value="UniProtKB-KW"/>
</dbReference>
<dbReference type="SUPFAM" id="SSF56349">
    <property type="entry name" value="DNA breaking-rejoining enzymes"/>
    <property type="match status" value="1"/>
</dbReference>
<name>A0AAN8KM09_PATCE</name>
<proteinExistence type="predicted"/>
<gene>
    <name evidence="2" type="ORF">SNE40_001152</name>
</gene>
<sequence length="209" mass="23676">MLAGAYRLSPSFDSRLPITVDILNKLIQAVKVICTSEYEIILFTAMFLFAFNAFARVGEICLAGTYHNLLQLSDVHIERNNSSMTFNVCFSNFKHNLRHIKHRLSFGHGPTFVSAALCLSEYLKARGNIIGPLFIINTNPIPRSYFDKKLFSCLSFCKLNPKNYKGHSFRIGAATHASEIGISDAKIRALGRWHSNAFKKYVRTYNIMD</sequence>
<keyword evidence="3" id="KW-1185">Reference proteome</keyword>
<dbReference type="PANTHER" id="PTHR34605">
    <property type="entry name" value="PHAGE_INTEGRASE DOMAIN-CONTAINING PROTEIN"/>
    <property type="match status" value="1"/>
</dbReference>
<evidence type="ECO:0008006" key="4">
    <source>
        <dbReference type="Google" id="ProtNLM"/>
    </source>
</evidence>
<dbReference type="PANTHER" id="PTHR34605:SF3">
    <property type="entry name" value="P CELL-TYPE AGGLUTINATION PROTEIN MAP4-LIKE-RELATED"/>
    <property type="match status" value="1"/>
</dbReference>
<dbReference type="Proteomes" id="UP001347796">
    <property type="component" value="Unassembled WGS sequence"/>
</dbReference>
<evidence type="ECO:0000313" key="2">
    <source>
        <dbReference type="EMBL" id="KAK6195797.1"/>
    </source>
</evidence>
<dbReference type="Gene3D" id="1.10.443.10">
    <property type="entry name" value="Intergrase catalytic core"/>
    <property type="match status" value="1"/>
</dbReference>
<dbReference type="InterPro" id="IPR011010">
    <property type="entry name" value="DNA_brk_join_enz"/>
</dbReference>
<keyword evidence="1" id="KW-0233">DNA recombination</keyword>
<dbReference type="GO" id="GO:0015074">
    <property type="term" value="P:DNA integration"/>
    <property type="evidence" value="ECO:0007669"/>
    <property type="project" value="InterPro"/>
</dbReference>
<protein>
    <recommendedName>
        <fullName evidence="4">Tyr recombinase domain-containing protein</fullName>
    </recommendedName>
</protein>
<evidence type="ECO:0000256" key="1">
    <source>
        <dbReference type="ARBA" id="ARBA00023172"/>
    </source>
</evidence>